<dbReference type="HOGENOM" id="CLU_109192_1_3_1"/>
<organism evidence="6 7">
    <name type="scientific">Tetranychus urticae</name>
    <name type="common">Two-spotted spider mite</name>
    <dbReference type="NCBI Taxonomy" id="32264"/>
    <lineage>
        <taxon>Eukaryota</taxon>
        <taxon>Metazoa</taxon>
        <taxon>Ecdysozoa</taxon>
        <taxon>Arthropoda</taxon>
        <taxon>Chelicerata</taxon>
        <taxon>Arachnida</taxon>
        <taxon>Acari</taxon>
        <taxon>Acariformes</taxon>
        <taxon>Trombidiformes</taxon>
        <taxon>Prostigmata</taxon>
        <taxon>Eleutherengona</taxon>
        <taxon>Raphignathae</taxon>
        <taxon>Tetranychoidea</taxon>
        <taxon>Tetranychidae</taxon>
        <taxon>Tetranychus</taxon>
    </lineage>
</organism>
<protein>
    <recommendedName>
        <fullName evidence="5">MD-2-related lipid-recognition domain-containing protein</fullName>
    </recommendedName>
</protein>
<dbReference type="AlphaFoldDB" id="T1KQB4"/>
<evidence type="ECO:0000256" key="4">
    <source>
        <dbReference type="SAM" id="SignalP"/>
    </source>
</evidence>
<reference evidence="6" key="2">
    <citation type="submission" date="2015-06" db="UniProtKB">
        <authorList>
            <consortium name="EnsemblMetazoa"/>
        </authorList>
    </citation>
    <scope>IDENTIFICATION</scope>
</reference>
<feature type="chain" id="PRO_5004591827" description="MD-2-related lipid-recognition domain-containing protein" evidence="4">
    <location>
        <begin position="17"/>
        <end position="147"/>
    </location>
</feature>
<comment type="subcellular location">
    <subcellularLocation>
        <location evidence="1">Secreted</location>
    </subcellularLocation>
</comment>
<evidence type="ECO:0000313" key="7">
    <source>
        <dbReference type="Proteomes" id="UP000015104"/>
    </source>
</evidence>
<dbReference type="KEGG" id="tut:107366064"/>
<dbReference type="GO" id="GO:0015918">
    <property type="term" value="P:sterol transport"/>
    <property type="evidence" value="ECO:0007669"/>
    <property type="project" value="InterPro"/>
</dbReference>
<dbReference type="InterPro" id="IPR039670">
    <property type="entry name" value="NPC2-like"/>
</dbReference>
<evidence type="ECO:0000313" key="6">
    <source>
        <dbReference type="EnsemblMetazoa" id="tetur17g03530.1"/>
    </source>
</evidence>
<proteinExistence type="inferred from homology"/>
<feature type="domain" description="MD-2-related lipid-recognition" evidence="5">
    <location>
        <begin position="21"/>
        <end position="144"/>
    </location>
</feature>
<dbReference type="OrthoDB" id="6491887at2759"/>
<dbReference type="FunFam" id="2.60.40.770:FF:000001">
    <property type="entry name" value="NPC intracellular cholesterol transporter 2"/>
    <property type="match status" value="1"/>
</dbReference>
<dbReference type="GO" id="GO:0005576">
    <property type="term" value="C:extracellular region"/>
    <property type="evidence" value="ECO:0007669"/>
    <property type="project" value="UniProtKB-SubCell"/>
</dbReference>
<dbReference type="SMART" id="SM00737">
    <property type="entry name" value="ML"/>
    <property type="match status" value="1"/>
</dbReference>
<evidence type="ECO:0000259" key="5">
    <source>
        <dbReference type="SMART" id="SM00737"/>
    </source>
</evidence>
<dbReference type="InterPro" id="IPR014756">
    <property type="entry name" value="Ig_E-set"/>
</dbReference>
<dbReference type="EnsemblMetazoa" id="tetur17g03530.1">
    <property type="protein sequence ID" value="tetur17g03530.1"/>
    <property type="gene ID" value="tetur17g03530"/>
</dbReference>
<dbReference type="Gene3D" id="2.60.40.770">
    <property type="match status" value="1"/>
</dbReference>
<dbReference type="Proteomes" id="UP000015104">
    <property type="component" value="Unassembled WGS sequence"/>
</dbReference>
<comment type="similarity">
    <text evidence="2">Belongs to the NPC2 family.</text>
</comment>
<dbReference type="PANTHER" id="PTHR11306:SF68">
    <property type="entry name" value="NPC INTRACELLULAR CHOLESTEROL TRANSPORTER 2"/>
    <property type="match status" value="1"/>
</dbReference>
<name>T1KQB4_TETUR</name>
<dbReference type="eggNOG" id="KOG4063">
    <property type="taxonomic scope" value="Eukaryota"/>
</dbReference>
<dbReference type="EMBL" id="CAEY01000349">
    <property type="status" value="NOT_ANNOTATED_CDS"/>
    <property type="molecule type" value="Genomic_DNA"/>
</dbReference>
<keyword evidence="7" id="KW-1185">Reference proteome</keyword>
<dbReference type="SUPFAM" id="SSF81296">
    <property type="entry name" value="E set domains"/>
    <property type="match status" value="1"/>
</dbReference>
<dbReference type="Pfam" id="PF02221">
    <property type="entry name" value="E1_DerP2_DerF2"/>
    <property type="match status" value="1"/>
</dbReference>
<keyword evidence="4" id="KW-0732">Signal</keyword>
<evidence type="ECO:0000256" key="3">
    <source>
        <dbReference type="ARBA" id="ARBA00022525"/>
    </source>
</evidence>
<dbReference type="InterPro" id="IPR003172">
    <property type="entry name" value="ML_dom"/>
</dbReference>
<keyword evidence="3" id="KW-0964">Secreted</keyword>
<feature type="signal peptide" evidence="4">
    <location>
        <begin position="1"/>
        <end position="16"/>
    </location>
</feature>
<dbReference type="OMA" id="CEREPCI"/>
<sequence>MIRGLVILTLIATAFAGEIDFNDCGDDINSPTSFEVAGCDEAPCTVERGKTYDFTFKFDSPVNADDLSVLIKARVFGTWLKWPGAPKQVCGQGISCPLASGKSYTYQSKMTIPDVAPPNFATSVRYFLNNAATGETVFCNQFRVKVA</sequence>
<dbReference type="GO" id="GO:0032934">
    <property type="term" value="F:sterol binding"/>
    <property type="evidence" value="ECO:0007669"/>
    <property type="project" value="InterPro"/>
</dbReference>
<accession>T1KQB4</accession>
<evidence type="ECO:0000256" key="2">
    <source>
        <dbReference type="ARBA" id="ARBA00006370"/>
    </source>
</evidence>
<reference evidence="7" key="1">
    <citation type="submission" date="2011-08" db="EMBL/GenBank/DDBJ databases">
        <authorList>
            <person name="Rombauts S."/>
        </authorList>
    </citation>
    <scope>NUCLEOTIDE SEQUENCE</scope>
    <source>
        <strain evidence="7">London</strain>
    </source>
</reference>
<evidence type="ECO:0000256" key="1">
    <source>
        <dbReference type="ARBA" id="ARBA00004613"/>
    </source>
</evidence>
<gene>
    <name evidence="6" type="primary">107366064</name>
</gene>
<dbReference type="PANTHER" id="PTHR11306">
    <property type="entry name" value="NIEMANN PICK TYPE C2 PROTEIN NPC2-RELATED"/>
    <property type="match status" value="1"/>
</dbReference>